<dbReference type="Proteomes" id="UP001059209">
    <property type="component" value="Chromosome"/>
</dbReference>
<dbReference type="EMBL" id="CP104205">
    <property type="protein sequence ID" value="UWX53980.1"/>
    <property type="molecule type" value="Genomic_DNA"/>
</dbReference>
<reference evidence="1" key="1">
    <citation type="submission" date="2022-09" db="EMBL/GenBank/DDBJ databases">
        <title>Maribacter litopenaei sp. nov., isolated from the intestinal tract of the Pacific White Shrimp, Litopenaeus vannamei.</title>
        <authorList>
            <person name="Kim S.Y."/>
            <person name="Hwang C.Y."/>
        </authorList>
    </citation>
    <scope>NUCLEOTIDE SEQUENCE</scope>
    <source>
        <strain evidence="1">HL-LV01</strain>
    </source>
</reference>
<dbReference type="RefSeq" id="WP_260571548.1">
    <property type="nucleotide sequence ID" value="NZ_CP104205.1"/>
</dbReference>
<evidence type="ECO:0000313" key="1">
    <source>
        <dbReference type="EMBL" id="UWX53980.1"/>
    </source>
</evidence>
<evidence type="ECO:0000313" key="2">
    <source>
        <dbReference type="Proteomes" id="UP001059209"/>
    </source>
</evidence>
<sequence length="43" mass="4970">MSQRRIIYLYISSSLYLDASIDLITDSGKYINTWSGLLRESIL</sequence>
<accession>A0ABY5Y4P4</accession>
<gene>
    <name evidence="1" type="ORF">NYZ99_12940</name>
</gene>
<proteinExistence type="predicted"/>
<organism evidence="1 2">
    <name type="scientific">Maribacter litopenaei</name>
    <dbReference type="NCBI Taxonomy" id="2976127"/>
    <lineage>
        <taxon>Bacteria</taxon>
        <taxon>Pseudomonadati</taxon>
        <taxon>Bacteroidota</taxon>
        <taxon>Flavobacteriia</taxon>
        <taxon>Flavobacteriales</taxon>
        <taxon>Flavobacteriaceae</taxon>
        <taxon>Maribacter</taxon>
    </lineage>
</organism>
<name>A0ABY5Y4P4_9FLAO</name>
<keyword evidence="2" id="KW-1185">Reference proteome</keyword>
<protein>
    <submittedName>
        <fullName evidence="1">Uncharacterized protein</fullName>
    </submittedName>
</protein>